<keyword evidence="4" id="KW-0720">Serine protease</keyword>
<comment type="similarity">
    <text evidence="1">Belongs to the peptidase S49 family.</text>
</comment>
<dbReference type="CDD" id="cd07023">
    <property type="entry name" value="S49_Sppa_N_C"/>
    <property type="match status" value="1"/>
</dbReference>
<dbReference type="InterPro" id="IPR047272">
    <property type="entry name" value="S49_SppA_C"/>
</dbReference>
<evidence type="ECO:0000313" key="8">
    <source>
        <dbReference type="Proteomes" id="UP000787635"/>
    </source>
</evidence>
<dbReference type="InterPro" id="IPR029045">
    <property type="entry name" value="ClpP/crotonase-like_dom_sf"/>
</dbReference>
<dbReference type="Proteomes" id="UP000787635">
    <property type="component" value="Unassembled WGS sequence"/>
</dbReference>
<keyword evidence="5" id="KW-0472">Membrane</keyword>
<evidence type="ECO:0000256" key="5">
    <source>
        <dbReference type="SAM" id="Phobius"/>
    </source>
</evidence>
<dbReference type="PANTHER" id="PTHR42987:SF6">
    <property type="entry name" value="PROTEINASE IV"/>
    <property type="match status" value="1"/>
</dbReference>
<protein>
    <submittedName>
        <fullName evidence="7">Signal peptide peptidase SppA</fullName>
    </submittedName>
</protein>
<accession>A0ABX1E558</accession>
<dbReference type="Gene3D" id="6.20.330.10">
    <property type="match status" value="1"/>
</dbReference>
<reference evidence="7 8" key="1">
    <citation type="submission" date="2020-03" db="EMBL/GenBank/DDBJ databases">
        <title>Roseomonas selenitidurans sp. nov. isolated from urban soil.</title>
        <authorList>
            <person name="Liu H."/>
        </authorList>
    </citation>
    <scope>NUCLEOTIDE SEQUENCE [LARGE SCALE GENOMIC DNA]</scope>
    <source>
        <strain evidence="7 8">BU-1</strain>
    </source>
</reference>
<dbReference type="EMBL" id="JAAVNE010000025">
    <property type="protein sequence ID" value="NKC32324.1"/>
    <property type="molecule type" value="Genomic_DNA"/>
</dbReference>
<dbReference type="InterPro" id="IPR002142">
    <property type="entry name" value="Peptidase_S49"/>
</dbReference>
<feature type="transmembrane region" description="Helical" evidence="5">
    <location>
        <begin position="20"/>
        <end position="38"/>
    </location>
</feature>
<name>A0ABX1E558_9PROT</name>
<dbReference type="RefSeq" id="WP_168032300.1">
    <property type="nucleotide sequence ID" value="NZ_JAAVNE010000025.1"/>
</dbReference>
<dbReference type="PANTHER" id="PTHR42987">
    <property type="entry name" value="PEPTIDASE S49"/>
    <property type="match status" value="1"/>
</dbReference>
<dbReference type="SUPFAM" id="SSF52096">
    <property type="entry name" value="ClpP/crotonase"/>
    <property type="match status" value="1"/>
</dbReference>
<keyword evidence="5" id="KW-1133">Transmembrane helix</keyword>
<keyword evidence="3" id="KW-0378">Hydrolase</keyword>
<dbReference type="InterPro" id="IPR001907">
    <property type="entry name" value="ClpP"/>
</dbReference>
<organism evidence="7 8">
    <name type="scientific">Falsiroseomonas selenitidurans</name>
    <dbReference type="NCBI Taxonomy" id="2716335"/>
    <lineage>
        <taxon>Bacteria</taxon>
        <taxon>Pseudomonadati</taxon>
        <taxon>Pseudomonadota</taxon>
        <taxon>Alphaproteobacteria</taxon>
        <taxon>Acetobacterales</taxon>
        <taxon>Roseomonadaceae</taxon>
        <taxon>Falsiroseomonas</taxon>
    </lineage>
</organism>
<proteinExistence type="inferred from homology"/>
<dbReference type="InterPro" id="IPR004635">
    <property type="entry name" value="Pept_S49_SppA"/>
</dbReference>
<keyword evidence="5" id="KW-0812">Transmembrane</keyword>
<gene>
    <name evidence="7" type="primary">sppA</name>
    <name evidence="7" type="ORF">HEQ75_15785</name>
</gene>
<feature type="domain" description="Peptidase S49" evidence="6">
    <location>
        <begin position="111"/>
        <end position="260"/>
    </location>
</feature>
<keyword evidence="8" id="KW-1185">Reference proteome</keyword>
<sequence length="306" mass="32997">MPLDADLLLDRRRLKRRLSLWRAAAVLALVAIGLALAWDDDRTAGLWPGSGTAHVARLNVQGFISDDRELIETLDRLRRQDSVRAVLVAIDSPGGSVAGGEALHAALARMATEKPVVAVMSGTAASAGYMVALPAQRIFARSATVTGSIGVILQSFDASGLLAWLGVRPEVIASGRFKDQPSPFRPLSEEGRAQLARVVQDLHEQFVGMVAEGRRMDPARVRELADGRVFTGREALALGLVDALGGEAEARAWLAESQEVSADLPVRDIKPRGLAERTFGALWGLFSKSLVDEWVGVDRVRALWQP</sequence>
<keyword evidence="2" id="KW-0645">Protease</keyword>
<evidence type="ECO:0000313" key="7">
    <source>
        <dbReference type="EMBL" id="NKC32324.1"/>
    </source>
</evidence>
<evidence type="ECO:0000259" key="6">
    <source>
        <dbReference type="Pfam" id="PF01343"/>
    </source>
</evidence>
<evidence type="ECO:0000256" key="3">
    <source>
        <dbReference type="ARBA" id="ARBA00022801"/>
    </source>
</evidence>
<dbReference type="NCBIfam" id="TIGR00706">
    <property type="entry name" value="SppA_dom"/>
    <property type="match status" value="1"/>
</dbReference>
<evidence type="ECO:0000256" key="2">
    <source>
        <dbReference type="ARBA" id="ARBA00022670"/>
    </source>
</evidence>
<evidence type="ECO:0000256" key="1">
    <source>
        <dbReference type="ARBA" id="ARBA00008683"/>
    </source>
</evidence>
<dbReference type="Gene3D" id="3.90.226.10">
    <property type="entry name" value="2-enoyl-CoA Hydratase, Chain A, domain 1"/>
    <property type="match status" value="1"/>
</dbReference>
<evidence type="ECO:0000256" key="4">
    <source>
        <dbReference type="ARBA" id="ARBA00022825"/>
    </source>
</evidence>
<dbReference type="Pfam" id="PF01343">
    <property type="entry name" value="Peptidase_S49"/>
    <property type="match status" value="1"/>
</dbReference>
<dbReference type="PRINTS" id="PR00127">
    <property type="entry name" value="CLPPROTEASEP"/>
</dbReference>
<comment type="caution">
    <text evidence="7">The sequence shown here is derived from an EMBL/GenBank/DDBJ whole genome shotgun (WGS) entry which is preliminary data.</text>
</comment>